<dbReference type="PANTHER" id="PTHR45726">
    <property type="entry name" value="LEUKOTRIENE A-4 HYDROLASE"/>
    <property type="match status" value="1"/>
</dbReference>
<dbReference type="InterPro" id="IPR034015">
    <property type="entry name" value="M1_LTA4H"/>
</dbReference>
<dbReference type="AlphaFoldDB" id="A0A101I1Y0"/>
<dbReference type="InterPro" id="IPR014782">
    <property type="entry name" value="Peptidase_M1_dom"/>
</dbReference>
<dbReference type="Gene3D" id="1.10.390.10">
    <property type="entry name" value="Neutral Protease Domain 2"/>
    <property type="match status" value="1"/>
</dbReference>
<proteinExistence type="predicted"/>
<feature type="signal peptide" evidence="1">
    <location>
        <begin position="1"/>
        <end position="19"/>
    </location>
</feature>
<dbReference type="EMBL" id="LGGX01000007">
    <property type="protein sequence ID" value="KUK87143.1"/>
    <property type="molecule type" value="Genomic_DNA"/>
</dbReference>
<dbReference type="CDD" id="cd09604">
    <property type="entry name" value="M1_APN_like"/>
    <property type="match status" value="1"/>
</dbReference>
<dbReference type="PANTHER" id="PTHR45726:SF3">
    <property type="entry name" value="LEUKOTRIENE A-4 HYDROLASE"/>
    <property type="match status" value="1"/>
</dbReference>
<feature type="domain" description="Peptidase M1 membrane alanine aminopeptidase" evidence="2">
    <location>
        <begin position="281"/>
        <end position="487"/>
    </location>
</feature>
<evidence type="ECO:0000256" key="1">
    <source>
        <dbReference type="SAM" id="SignalP"/>
    </source>
</evidence>
<evidence type="ECO:0000259" key="2">
    <source>
        <dbReference type="Pfam" id="PF01433"/>
    </source>
</evidence>
<keyword evidence="1" id="KW-0732">Signal</keyword>
<protein>
    <recommendedName>
        <fullName evidence="2">Peptidase M1 membrane alanine aminopeptidase domain-containing protein</fullName>
    </recommendedName>
</protein>
<gene>
    <name evidence="3" type="ORF">XE03_0939</name>
</gene>
<comment type="caution">
    <text evidence="3">The sequence shown here is derived from an EMBL/GenBank/DDBJ whole genome shotgun (WGS) entry which is preliminary data.</text>
</comment>
<dbReference type="GO" id="GO:0008237">
    <property type="term" value="F:metallopeptidase activity"/>
    <property type="evidence" value="ECO:0007669"/>
    <property type="project" value="InterPro"/>
</dbReference>
<dbReference type="Pfam" id="PF01433">
    <property type="entry name" value="Peptidase_M1"/>
    <property type="match status" value="1"/>
</dbReference>
<dbReference type="InterPro" id="IPR027268">
    <property type="entry name" value="Peptidase_M4/M1_CTD_sf"/>
</dbReference>
<dbReference type="SUPFAM" id="SSF55486">
    <property type="entry name" value="Metalloproteases ('zincins'), catalytic domain"/>
    <property type="match status" value="1"/>
</dbReference>
<reference evidence="4" key="1">
    <citation type="journal article" date="2015" name="MBio">
        <title>Genome-Resolved Metagenomic Analysis Reveals Roles for Candidate Phyla and Other Microbial Community Members in Biogeochemical Transformations in Oil Reservoirs.</title>
        <authorList>
            <person name="Hu P."/>
            <person name="Tom L."/>
            <person name="Singh A."/>
            <person name="Thomas B.C."/>
            <person name="Baker B.J."/>
            <person name="Piceno Y.M."/>
            <person name="Andersen G.L."/>
            <person name="Banfield J.F."/>
        </authorList>
    </citation>
    <scope>NUCLEOTIDE SEQUENCE [LARGE SCALE GENOMIC DNA]</scope>
</reference>
<evidence type="ECO:0000313" key="3">
    <source>
        <dbReference type="EMBL" id="KUK87143.1"/>
    </source>
</evidence>
<organism evidence="3 4">
    <name type="scientific">candidate division TA06 bacterium 34_109</name>
    <dbReference type="NCBI Taxonomy" id="1635277"/>
    <lineage>
        <taxon>Bacteria</taxon>
        <taxon>Bacteria division TA06</taxon>
    </lineage>
</organism>
<name>A0A101I1Y0_UNCT6</name>
<evidence type="ECO:0000313" key="4">
    <source>
        <dbReference type="Proteomes" id="UP000053467"/>
    </source>
</evidence>
<sequence>MFKKSILFFLAIFSLTLFAFKTNRSDYFFDLRLDDQKKEIGGYAIINYKNFSQDTLDKIVFHLYANYFRNGSPFFEKKVDPQKEGFTQVDSIFEEGERNDSFVVDETVGYLKLKRKILPNDSISLKVYFKNKVPYPFLREGYAKGKYDISQWYPKVAVYKDKKWADFKIGKNSEFFNEYGDYFLKIEIPKEYFLFSTGRVEYEKEDSIFLDSLLKDKNYKYKTDKNDDTLFKVVKVSARNVNDIAFSLRKDFSYIKKFKDGLEVEIVCDRKNYNTYNEFVDNVFEMVKFYSEKYFPYPYDKLTIVDGLLRAGGGMEYPQFIVMGPVISIDKKFRKILDYKYLEDVLCHEISHQWFYLISGSNEAIEPFMDEGFATYSEISYMENKFHQKNQITLFGRKVIDLFTQHYLNFLNLQKNKKSVPINYSSKDTKDDNYGVFYSKGYLIIKKMENLFGKDTFALYMKEYFEKYNFSHPTIEEFYNFLVQKSEGRYKTYLKYLIYENVYTDFYLSKVFDDNERVKFVVKNNALIDLPVDVRIDLKDKSSKFLRCEVDKDTIELKKNVIKNIVIDPTYSSLDIKYNNNLLKKKIRTHFFPEIFDIDAYNLYIFPFLKYTILDKTSLGIGLYFFDLPKISSPYFSIIGDFDSRFFAGYNIKNSSFYVDGEFNSYQDGHVGNGIFYKFTKELLYVEPKFFYFQNEKDFGQIFEVSYYFRKSLSPSEYFKYLLEEGKVASFNMQYRFYKKVKDVKFKGEMDSKIYSPVIYSDFKSAKLKTNFDASYDYKFFKGSIEYDGEFLKDESNKETSINLFSKRGALFDRKNKTFSKYGVTLTDISSGYGYLIDSTKTYFVFNRFRLKLNFLYQDFIIAGRDMDIFYQTGLLFNMGDFGKVEIPVYNKEKGLIIKDNLYLLFSINLVKLF</sequence>
<accession>A0A101I1Y0</accession>
<dbReference type="Proteomes" id="UP000053467">
    <property type="component" value="Unassembled WGS sequence"/>
</dbReference>
<dbReference type="GO" id="GO:0008270">
    <property type="term" value="F:zinc ion binding"/>
    <property type="evidence" value="ECO:0007669"/>
    <property type="project" value="InterPro"/>
</dbReference>
<feature type="chain" id="PRO_5007097089" description="Peptidase M1 membrane alanine aminopeptidase domain-containing protein" evidence="1">
    <location>
        <begin position="20"/>
        <end position="914"/>
    </location>
</feature>